<dbReference type="GeneID" id="18482683"/>
<feature type="compositionally biased region" description="Basic and acidic residues" evidence="1">
    <location>
        <begin position="412"/>
        <end position="421"/>
    </location>
</feature>
<dbReference type="eggNOG" id="ENOG502T105">
    <property type="taxonomic scope" value="Eukaryota"/>
</dbReference>
<dbReference type="OrthoDB" id="5425130at2759"/>
<dbReference type="HOGENOM" id="CLU_017401_0_0_1"/>
<evidence type="ECO:0000313" key="3">
    <source>
        <dbReference type="Proteomes" id="UP000008984"/>
    </source>
</evidence>
<dbReference type="RefSeq" id="XP_006961242.1">
    <property type="nucleotide sequence ID" value="XM_006961180.1"/>
</dbReference>
<feature type="region of interest" description="Disordered" evidence="1">
    <location>
        <begin position="1"/>
        <end position="710"/>
    </location>
</feature>
<feature type="compositionally biased region" description="Basic and acidic residues" evidence="1">
    <location>
        <begin position="477"/>
        <end position="487"/>
    </location>
</feature>
<feature type="compositionally biased region" description="Low complexity" evidence="1">
    <location>
        <begin position="242"/>
        <end position="265"/>
    </location>
</feature>
<reference evidence="2 3" key="1">
    <citation type="journal article" date="2008" name="Nat. Biotechnol.">
        <title>Genome sequencing and analysis of the biomass-degrading fungus Trichoderma reesei (syn. Hypocrea jecorina).</title>
        <authorList>
            <person name="Martinez D."/>
            <person name="Berka R.M."/>
            <person name="Henrissat B."/>
            <person name="Saloheimo M."/>
            <person name="Arvas M."/>
            <person name="Baker S.E."/>
            <person name="Chapman J."/>
            <person name="Chertkov O."/>
            <person name="Coutinho P.M."/>
            <person name="Cullen D."/>
            <person name="Danchin E.G."/>
            <person name="Grigoriev I.V."/>
            <person name="Harris P."/>
            <person name="Jackson M."/>
            <person name="Kubicek C.P."/>
            <person name="Han C.S."/>
            <person name="Ho I."/>
            <person name="Larrondo L.F."/>
            <person name="de Leon A.L."/>
            <person name="Magnuson J.K."/>
            <person name="Merino S."/>
            <person name="Misra M."/>
            <person name="Nelson B."/>
            <person name="Putnam N."/>
            <person name="Robbertse B."/>
            <person name="Salamov A.A."/>
            <person name="Schmoll M."/>
            <person name="Terry A."/>
            <person name="Thayer N."/>
            <person name="Westerholm-Parvinen A."/>
            <person name="Schoch C.L."/>
            <person name="Yao J."/>
            <person name="Barabote R."/>
            <person name="Nelson M.A."/>
            <person name="Detter C."/>
            <person name="Bruce D."/>
            <person name="Kuske C.R."/>
            <person name="Xie G."/>
            <person name="Richardson P."/>
            <person name="Rokhsar D.S."/>
            <person name="Lucas S.M."/>
            <person name="Rubin E.M."/>
            <person name="Dunn-Coleman N."/>
            <person name="Ward M."/>
            <person name="Brettin T.S."/>
        </authorList>
    </citation>
    <scope>NUCLEOTIDE SEQUENCE [LARGE SCALE GENOMIC DNA]</scope>
    <source>
        <strain evidence="2 3">QM6a</strain>
    </source>
</reference>
<feature type="compositionally biased region" description="Polar residues" evidence="1">
    <location>
        <begin position="490"/>
        <end position="506"/>
    </location>
</feature>
<dbReference type="AlphaFoldDB" id="G0R818"/>
<feature type="compositionally biased region" description="Low complexity" evidence="1">
    <location>
        <begin position="604"/>
        <end position="653"/>
    </location>
</feature>
<gene>
    <name evidence="2" type="ORF">TRIREDRAFT_119704</name>
</gene>
<feature type="compositionally biased region" description="Polar residues" evidence="1">
    <location>
        <begin position="157"/>
        <end position="175"/>
    </location>
</feature>
<feature type="compositionally biased region" description="Low complexity" evidence="1">
    <location>
        <begin position="103"/>
        <end position="133"/>
    </location>
</feature>
<proteinExistence type="predicted"/>
<feature type="compositionally biased region" description="Low complexity" evidence="1">
    <location>
        <begin position="66"/>
        <end position="75"/>
    </location>
</feature>
<feature type="compositionally biased region" description="Pro residues" evidence="1">
    <location>
        <begin position="76"/>
        <end position="90"/>
    </location>
</feature>
<feature type="compositionally biased region" description="Acidic residues" evidence="1">
    <location>
        <begin position="29"/>
        <end position="38"/>
    </location>
</feature>
<feature type="compositionally biased region" description="Basic and acidic residues" evidence="1">
    <location>
        <begin position="519"/>
        <end position="528"/>
    </location>
</feature>
<organism evidence="3">
    <name type="scientific">Hypocrea jecorina (strain QM6a)</name>
    <name type="common">Trichoderma reesei</name>
    <dbReference type="NCBI Taxonomy" id="431241"/>
    <lineage>
        <taxon>Eukaryota</taxon>
        <taxon>Fungi</taxon>
        <taxon>Dikarya</taxon>
        <taxon>Ascomycota</taxon>
        <taxon>Pezizomycotina</taxon>
        <taxon>Sordariomycetes</taxon>
        <taxon>Hypocreomycetidae</taxon>
        <taxon>Hypocreales</taxon>
        <taxon>Hypocreaceae</taxon>
        <taxon>Trichoderma</taxon>
    </lineage>
</organism>
<feature type="compositionally biased region" description="Polar residues" evidence="1">
    <location>
        <begin position="50"/>
        <end position="65"/>
    </location>
</feature>
<evidence type="ECO:0000256" key="1">
    <source>
        <dbReference type="SAM" id="MobiDB-lite"/>
    </source>
</evidence>
<sequence length="839" mass="87075">MLRPSDRAASKSGTSRYSKALPGVPGSDGYDDDDDADDISDKKSADRISGSKSSDPAHSRTNSAFSLPARTSSLASPPPPPKDLPLPPLPTKLQLNLGDNDYSKSNKSTNSNHSSIAVAAPSSVSSTTASVPSLQSPPLSARSNMMAIPRKPIANLQPPSAQFLGQPSPTFSLSSILMAYMDDGDDESQAESQGMAQYGERRQEAATESNPYYGTNSSSNNSNLPISKGATNTGTGTGTGPGSERPAAAPASAPSVASGRGSSGSLPARPNAGKDRNTRPADGNLNTAPPPPLKDRTPLQKTPAATPTVVTPITSSSAQPLQPSADASDLASPSSPRPAIWKRRPHMTQGSREVSGLRLDSSHGSTADTQPPSNASVSRAAPEPEPEPVPEPEPGQVADSVREPVPEAAPEPTREAAREPEPAAAETASETVSTDKAAAQRAPPFAGGLPGRNIRPSLRLKDRPVVAAEEAMGGETSKMKQIKDKLAPQRSDSLLSNTAGAKTGLSTAPAAKRPPTPEYQKEEVKEPAVEPFVSPVSPASSPEAPRGASPDFSKGLPPKPSNGGQPVTLPSGPRPIARKALPSQPSQDLTAAKNAFRQQPNANSVGASSSQASAVSVPPKGDAVPAAASAAPPAAPTVPAAAAPAPVAPPKDAASIRLVPAKDSPAVQAQPAKERADAPQTVKPQRSMPQSTSEARMPQSDAQGSAYRGRDGTVYAEMKTGGEPNPKATYFPKQSVPGLMKDGVAKARPLSDAHFNCFQKHRSMARRSNRICPLTCQTCDRADLEDRWVCAFCHLRICDACRRRLDSYQRDLRRFVDALAASGTLAGPSSSRPGTSLGM</sequence>
<feature type="compositionally biased region" description="Low complexity" evidence="1">
    <location>
        <begin position="529"/>
        <end position="545"/>
    </location>
</feature>
<feature type="compositionally biased region" description="Polar residues" evidence="1">
    <location>
        <begin position="134"/>
        <end position="143"/>
    </location>
</feature>
<name>G0R818_HYPJQ</name>
<accession>G0R818</accession>
<protein>
    <submittedName>
        <fullName evidence="2">Predicted protein</fullName>
    </submittedName>
</protein>
<feature type="compositionally biased region" description="Polar residues" evidence="1">
    <location>
        <begin position="206"/>
        <end position="215"/>
    </location>
</feature>
<feature type="compositionally biased region" description="Low complexity" evidence="1">
    <location>
        <begin position="302"/>
        <end position="339"/>
    </location>
</feature>
<dbReference type="VEuPathDB" id="FungiDB:TRIREDRAFT_119704"/>
<keyword evidence="3" id="KW-1185">Reference proteome</keyword>
<evidence type="ECO:0000313" key="2">
    <source>
        <dbReference type="EMBL" id="EGR52291.1"/>
    </source>
</evidence>
<feature type="compositionally biased region" description="Polar residues" evidence="1">
    <location>
        <begin position="682"/>
        <end position="694"/>
    </location>
</feature>
<feature type="compositionally biased region" description="Polar residues" evidence="1">
    <location>
        <begin position="362"/>
        <end position="377"/>
    </location>
</feature>
<feature type="compositionally biased region" description="Low complexity" evidence="1">
    <location>
        <begin position="216"/>
        <end position="234"/>
    </location>
</feature>
<dbReference type="Proteomes" id="UP000008984">
    <property type="component" value="Unassembled WGS sequence"/>
</dbReference>
<feature type="compositionally biased region" description="Low complexity" evidence="1">
    <location>
        <begin position="422"/>
        <end position="432"/>
    </location>
</feature>
<dbReference type="EMBL" id="GL985056">
    <property type="protein sequence ID" value="EGR52291.1"/>
    <property type="molecule type" value="Genomic_DNA"/>
</dbReference>
<dbReference type="KEGG" id="tre:TRIREDRAFT_119704"/>